<organism evidence="2 3">
    <name type="scientific">Bursaphelenchus okinawaensis</name>
    <dbReference type="NCBI Taxonomy" id="465554"/>
    <lineage>
        <taxon>Eukaryota</taxon>
        <taxon>Metazoa</taxon>
        <taxon>Ecdysozoa</taxon>
        <taxon>Nematoda</taxon>
        <taxon>Chromadorea</taxon>
        <taxon>Rhabditida</taxon>
        <taxon>Tylenchina</taxon>
        <taxon>Tylenchomorpha</taxon>
        <taxon>Aphelenchoidea</taxon>
        <taxon>Aphelenchoididae</taxon>
        <taxon>Bursaphelenchus</taxon>
    </lineage>
</organism>
<dbReference type="Proteomes" id="UP000614601">
    <property type="component" value="Unassembled WGS sequence"/>
</dbReference>
<feature type="compositionally biased region" description="Basic residues" evidence="1">
    <location>
        <begin position="117"/>
        <end position="137"/>
    </location>
</feature>
<dbReference type="EMBL" id="CAJFCW020000001">
    <property type="protein sequence ID" value="CAG9085151.1"/>
    <property type="molecule type" value="Genomic_DNA"/>
</dbReference>
<dbReference type="EMBL" id="CAJFDH010000001">
    <property type="protein sequence ID" value="CAD5207310.1"/>
    <property type="molecule type" value="Genomic_DNA"/>
</dbReference>
<dbReference type="AlphaFoldDB" id="A0A811JVI8"/>
<sequence length="137" mass="16208">MGYVEAVMNMKKINGRKFPRDAFPEPTFDKNAPICIAGREPCGFYSFGHNFGTTPFKWVKSWCKCSDDHECVFDRTDMRMRVFRQVCVSKESAQDNTVTDDEDEINNDLRNESNPKDKKKHRRSVHKHSHHKRRRRD</sequence>
<evidence type="ECO:0000313" key="2">
    <source>
        <dbReference type="EMBL" id="CAD5207310.1"/>
    </source>
</evidence>
<reference evidence="2" key="1">
    <citation type="submission" date="2020-09" db="EMBL/GenBank/DDBJ databases">
        <authorList>
            <person name="Kikuchi T."/>
        </authorList>
    </citation>
    <scope>NUCLEOTIDE SEQUENCE</scope>
    <source>
        <strain evidence="2">SH1</strain>
    </source>
</reference>
<feature type="region of interest" description="Disordered" evidence="1">
    <location>
        <begin position="91"/>
        <end position="137"/>
    </location>
</feature>
<dbReference type="Proteomes" id="UP000783686">
    <property type="component" value="Unassembled WGS sequence"/>
</dbReference>
<comment type="caution">
    <text evidence="2">The sequence shown here is derived from an EMBL/GenBank/DDBJ whole genome shotgun (WGS) entry which is preliminary data.</text>
</comment>
<dbReference type="OrthoDB" id="5845946at2759"/>
<accession>A0A811JVI8</accession>
<proteinExistence type="predicted"/>
<feature type="compositionally biased region" description="Basic and acidic residues" evidence="1">
    <location>
        <begin position="107"/>
        <end position="116"/>
    </location>
</feature>
<gene>
    <name evidence="2" type="ORF">BOKJ2_LOCUS1994</name>
</gene>
<protein>
    <submittedName>
        <fullName evidence="2">Uncharacterized protein</fullName>
    </submittedName>
</protein>
<name>A0A811JVI8_9BILA</name>
<keyword evidence="3" id="KW-1185">Reference proteome</keyword>
<evidence type="ECO:0000256" key="1">
    <source>
        <dbReference type="SAM" id="MobiDB-lite"/>
    </source>
</evidence>
<evidence type="ECO:0000313" key="3">
    <source>
        <dbReference type="Proteomes" id="UP000614601"/>
    </source>
</evidence>